<evidence type="ECO:0000313" key="3">
    <source>
        <dbReference type="Proteomes" id="UP000054725"/>
    </source>
</evidence>
<dbReference type="Pfam" id="PF12697">
    <property type="entry name" value="Abhydrolase_6"/>
    <property type="match status" value="1"/>
</dbReference>
<sequence>MHANTLTEFWDLIHAQLCYQVFITPIHFPIEKEYREFARRACEFFVENRSSSIHLSSPRHHVIHCFEQANNPQAKKVLIAHGWISRAAYMARLIRALHQQGYHVYAIDFPAHGEAKGLQLTWMDAVLILQQTINNLGPFHGVIGHSFGGSMILNTLNLANQFAEWKINEGPERVVLMSSPTRMRTPVSKLARRLKLSGKGFIFLRELFRQHAITDIKHLDFRHFINRSQTPVLCIHGEDDDSIMPYESTIFCEQYPHASLALLPGADHVSVLLDERVEAKVCEFLN</sequence>
<dbReference type="OrthoDB" id="9785847at2"/>
<dbReference type="PATRIC" id="fig|45070.6.peg.2114"/>
<dbReference type="EMBL" id="LNYO01000017">
    <property type="protein sequence ID" value="KTD35117.1"/>
    <property type="molecule type" value="Genomic_DNA"/>
</dbReference>
<dbReference type="PANTHER" id="PTHR43194:SF5">
    <property type="entry name" value="PIMELOYL-[ACYL-CARRIER PROTEIN] METHYL ESTER ESTERASE"/>
    <property type="match status" value="1"/>
</dbReference>
<gene>
    <name evidence="2" type="ORF">Lnau_2007</name>
</gene>
<organism evidence="2 3">
    <name type="scientific">Legionella nautarum</name>
    <dbReference type="NCBI Taxonomy" id="45070"/>
    <lineage>
        <taxon>Bacteria</taxon>
        <taxon>Pseudomonadati</taxon>
        <taxon>Pseudomonadota</taxon>
        <taxon>Gammaproteobacteria</taxon>
        <taxon>Legionellales</taxon>
        <taxon>Legionellaceae</taxon>
        <taxon>Legionella</taxon>
    </lineage>
</organism>
<feature type="domain" description="AB hydrolase-1" evidence="1">
    <location>
        <begin position="77"/>
        <end position="275"/>
    </location>
</feature>
<dbReference type="SUPFAM" id="SSF53474">
    <property type="entry name" value="alpha/beta-Hydrolases"/>
    <property type="match status" value="1"/>
</dbReference>
<comment type="caution">
    <text evidence="2">The sequence shown here is derived from an EMBL/GenBank/DDBJ whole genome shotgun (WGS) entry which is preliminary data.</text>
</comment>
<evidence type="ECO:0000313" key="2">
    <source>
        <dbReference type="EMBL" id="KTD35117.1"/>
    </source>
</evidence>
<dbReference type="PANTHER" id="PTHR43194">
    <property type="entry name" value="HYDROLASE ALPHA/BETA FOLD FAMILY"/>
    <property type="match status" value="1"/>
</dbReference>
<dbReference type="GO" id="GO:0016787">
    <property type="term" value="F:hydrolase activity"/>
    <property type="evidence" value="ECO:0007669"/>
    <property type="project" value="UniProtKB-KW"/>
</dbReference>
<accession>A0A0W0WS50</accession>
<dbReference type="InterPro" id="IPR050228">
    <property type="entry name" value="Carboxylesterase_BioH"/>
</dbReference>
<dbReference type="Proteomes" id="UP000054725">
    <property type="component" value="Unassembled WGS sequence"/>
</dbReference>
<dbReference type="STRING" id="45070.Lnau_2007"/>
<dbReference type="InterPro" id="IPR029058">
    <property type="entry name" value="AB_hydrolase_fold"/>
</dbReference>
<dbReference type="RefSeq" id="WP_058505016.1">
    <property type="nucleotide sequence ID" value="NZ_CAAAIF010000010.1"/>
</dbReference>
<dbReference type="InterPro" id="IPR000073">
    <property type="entry name" value="AB_hydrolase_1"/>
</dbReference>
<evidence type="ECO:0000259" key="1">
    <source>
        <dbReference type="Pfam" id="PF12697"/>
    </source>
</evidence>
<keyword evidence="3" id="KW-1185">Reference proteome</keyword>
<reference evidence="2 3" key="1">
    <citation type="submission" date="2015-11" db="EMBL/GenBank/DDBJ databases">
        <title>Genomic analysis of 38 Legionella species identifies large and diverse effector repertoires.</title>
        <authorList>
            <person name="Burstein D."/>
            <person name="Amaro F."/>
            <person name="Zusman T."/>
            <person name="Lifshitz Z."/>
            <person name="Cohen O."/>
            <person name="Gilbert J.A."/>
            <person name="Pupko T."/>
            <person name="Shuman H.A."/>
            <person name="Segal G."/>
        </authorList>
    </citation>
    <scope>NUCLEOTIDE SEQUENCE [LARGE SCALE GENOMIC DNA]</scope>
    <source>
        <strain evidence="2 3">ATCC 49506</strain>
    </source>
</reference>
<proteinExistence type="predicted"/>
<keyword evidence="2" id="KW-0378">Hydrolase</keyword>
<dbReference type="Gene3D" id="3.40.50.1820">
    <property type="entry name" value="alpha/beta hydrolase"/>
    <property type="match status" value="1"/>
</dbReference>
<protein>
    <submittedName>
        <fullName evidence="2">Putative hydrolase</fullName>
    </submittedName>
</protein>
<name>A0A0W0WS50_9GAMM</name>
<dbReference type="AlphaFoldDB" id="A0A0W0WS50"/>